<gene>
    <name evidence="6" type="ORF">FO014_21600</name>
</gene>
<evidence type="ECO:0000256" key="1">
    <source>
        <dbReference type="ARBA" id="ARBA00022598"/>
    </source>
</evidence>
<dbReference type="PROSITE" id="PS50975">
    <property type="entry name" value="ATP_GRASP"/>
    <property type="match status" value="1"/>
</dbReference>
<dbReference type="EMBL" id="CP041764">
    <property type="protein sequence ID" value="QHA89374.1"/>
    <property type="molecule type" value="Genomic_DNA"/>
</dbReference>
<feature type="domain" description="ATP-grasp" evidence="5">
    <location>
        <begin position="108"/>
        <end position="307"/>
    </location>
</feature>
<evidence type="ECO:0000313" key="7">
    <source>
        <dbReference type="Proteomes" id="UP000430368"/>
    </source>
</evidence>
<dbReference type="Proteomes" id="UP000430368">
    <property type="component" value="Chromosome"/>
</dbReference>
<name>A0ABX6GT54_9GAMM</name>
<dbReference type="InterPro" id="IPR052032">
    <property type="entry name" value="ATP-dep_AA_Ligase"/>
</dbReference>
<keyword evidence="2 4" id="KW-0547">Nucleotide-binding</keyword>
<evidence type="ECO:0000256" key="3">
    <source>
        <dbReference type="ARBA" id="ARBA00022840"/>
    </source>
</evidence>
<evidence type="ECO:0000256" key="2">
    <source>
        <dbReference type="ARBA" id="ARBA00022741"/>
    </source>
</evidence>
<proteinExistence type="predicted"/>
<dbReference type="RefSeq" id="WP_160030996.1">
    <property type="nucleotide sequence ID" value="NZ_CP041764.1"/>
</dbReference>
<accession>A0ABX6GT54</accession>
<dbReference type="InterPro" id="IPR011761">
    <property type="entry name" value="ATP-grasp"/>
</dbReference>
<dbReference type="PANTHER" id="PTHR43585:SF2">
    <property type="entry name" value="ATP-GRASP ENZYME FSQD"/>
    <property type="match status" value="1"/>
</dbReference>
<keyword evidence="1" id="KW-0436">Ligase</keyword>
<dbReference type="Gene3D" id="3.30.470.20">
    <property type="entry name" value="ATP-grasp fold, B domain"/>
    <property type="match status" value="1"/>
</dbReference>
<dbReference type="PANTHER" id="PTHR43585">
    <property type="entry name" value="FUMIPYRROLE BIOSYNTHESIS PROTEIN C"/>
    <property type="match status" value="1"/>
</dbReference>
<dbReference type="SUPFAM" id="SSF56059">
    <property type="entry name" value="Glutathione synthetase ATP-binding domain-like"/>
    <property type="match status" value="1"/>
</dbReference>
<dbReference type="Pfam" id="PF13535">
    <property type="entry name" value="ATP-grasp_4"/>
    <property type="match status" value="1"/>
</dbReference>
<evidence type="ECO:0000259" key="5">
    <source>
        <dbReference type="PROSITE" id="PS50975"/>
    </source>
</evidence>
<evidence type="ECO:0000313" key="6">
    <source>
        <dbReference type="EMBL" id="QHA89374.1"/>
    </source>
</evidence>
<reference evidence="6 7" key="1">
    <citation type="submission" date="2019-07" db="EMBL/GenBank/DDBJ databases">
        <title>Serratia dokdonensis sp. nov., an elicitor of systemic resistance in Nicotiana Tabacum.</title>
        <authorList>
            <person name="Son J.-S."/>
            <person name="Hwang Y.-J."/>
            <person name="Lee S.-Y."/>
            <person name="Ghim S.-Y."/>
        </authorList>
    </citation>
    <scope>NUCLEOTIDE SEQUENCE [LARGE SCALE GENOMIC DNA]</scope>
    <source>
        <strain evidence="6 7">KUDC3025</strain>
    </source>
</reference>
<organism evidence="6 7">
    <name type="scientific">Serratia rhizosphaerae</name>
    <dbReference type="NCBI Taxonomy" id="2597702"/>
    <lineage>
        <taxon>Bacteria</taxon>
        <taxon>Pseudomonadati</taxon>
        <taxon>Pseudomonadota</taxon>
        <taxon>Gammaproteobacteria</taxon>
        <taxon>Enterobacterales</taxon>
        <taxon>Yersiniaceae</taxon>
        <taxon>Serratia</taxon>
    </lineage>
</organism>
<protein>
    <submittedName>
        <fullName evidence="6">ATP-grasp domain-containing protein</fullName>
    </submittedName>
</protein>
<evidence type="ECO:0000256" key="4">
    <source>
        <dbReference type="PROSITE-ProRule" id="PRU00409"/>
    </source>
</evidence>
<dbReference type="NCBIfam" id="NF005543">
    <property type="entry name" value="PRK07206.1"/>
    <property type="match status" value="1"/>
</dbReference>
<keyword evidence="7" id="KW-1185">Reference proteome</keyword>
<sequence length="413" mass="45966">MKNTIVIIDALSTGNELAAAFMSRGCDVVHIWQDFSRQTRTQGFVETINYAGSLDDLIQQLRLYDIRYVIAGADSGIALADMLASAMGIPAANDPETTDWRRNKYISQQKLAEKGIRSIRQCKASSAAELVSWAELNGYPVIVKPLNSGASDGVTLCESGEDVQRAAEQLLGKENLLGYVNDELLIQELIDGTQYFVNTLSWHGQHYVTDIWEQVRSRVSGGAYNFEGMHLIDAQETYARALADYTLEVLSALGVDYGAAHNEVILTAEGPVLIETNARLMGASINDVTFSACLGYTQVSLCAAMYLAPQDFIDRYVGTHYRMHAYVSEISFLFKRDGVLEAMPGKRAIERLPSFSNFFALPRPGQRVTRTADTKGLPGFAYLLHQDQSQLTRDFNQILAWQQRDDIYRIVDE</sequence>
<keyword evidence="3 4" id="KW-0067">ATP-binding</keyword>